<dbReference type="Proteomes" id="UP001202922">
    <property type="component" value="Unassembled WGS sequence"/>
</dbReference>
<evidence type="ECO:0000256" key="1">
    <source>
        <dbReference type="SAM" id="MobiDB-lite"/>
    </source>
</evidence>
<gene>
    <name evidence="3" type="ORF">L0M17_13385</name>
</gene>
<reference evidence="3 4" key="1">
    <citation type="submission" date="2022-03" db="EMBL/GenBank/DDBJ databases">
        <title>Sinomonas sp. isolated from a soil.</title>
        <authorList>
            <person name="Han J."/>
            <person name="Kim D.-U."/>
        </authorList>
    </citation>
    <scope>NUCLEOTIDE SEQUENCE [LARGE SCALE GENOMIC DNA]</scope>
    <source>
        <strain evidence="3 4">5-5</strain>
    </source>
</reference>
<protein>
    <submittedName>
        <fullName evidence="3">Recombinase family protein</fullName>
    </submittedName>
</protein>
<feature type="domain" description="Resolvase/invertase-type recombinase catalytic" evidence="2">
    <location>
        <begin position="7"/>
        <end position="63"/>
    </location>
</feature>
<dbReference type="InterPro" id="IPR036162">
    <property type="entry name" value="Resolvase-like_N_sf"/>
</dbReference>
<dbReference type="Gene3D" id="3.40.50.1390">
    <property type="entry name" value="Resolvase, N-terminal catalytic domain"/>
    <property type="match status" value="1"/>
</dbReference>
<evidence type="ECO:0000313" key="3">
    <source>
        <dbReference type="EMBL" id="MCH6470957.1"/>
    </source>
</evidence>
<keyword evidence="4" id="KW-1185">Reference proteome</keyword>
<evidence type="ECO:0000313" key="4">
    <source>
        <dbReference type="Proteomes" id="UP001202922"/>
    </source>
</evidence>
<dbReference type="RefSeq" id="WP_241054503.1">
    <property type="nucleotide sequence ID" value="NZ_JAKZBV010000001.1"/>
</dbReference>
<sequence>MSTPRSAAIYARISSDQTGEGLGVQRQLEDCRKLAAERGWIVGEEYVDNDLSAFKGKARPEFSGTPNTDVLLRPPS</sequence>
<dbReference type="InterPro" id="IPR006119">
    <property type="entry name" value="Resolv_N"/>
</dbReference>
<dbReference type="SUPFAM" id="SSF53041">
    <property type="entry name" value="Resolvase-like"/>
    <property type="match status" value="1"/>
</dbReference>
<dbReference type="EMBL" id="JAKZBV010000001">
    <property type="protein sequence ID" value="MCH6470957.1"/>
    <property type="molecule type" value="Genomic_DNA"/>
</dbReference>
<accession>A0ABS9U380</accession>
<dbReference type="Pfam" id="PF00239">
    <property type="entry name" value="Resolvase"/>
    <property type="match status" value="1"/>
</dbReference>
<dbReference type="CDD" id="cd00338">
    <property type="entry name" value="Ser_Recombinase"/>
    <property type="match status" value="1"/>
</dbReference>
<feature type="region of interest" description="Disordered" evidence="1">
    <location>
        <begin position="57"/>
        <end position="76"/>
    </location>
</feature>
<proteinExistence type="predicted"/>
<name>A0ABS9U380_9MICC</name>
<comment type="caution">
    <text evidence="3">The sequence shown here is derived from an EMBL/GenBank/DDBJ whole genome shotgun (WGS) entry which is preliminary data.</text>
</comment>
<organism evidence="3 4">
    <name type="scientific">Sinomonas terrae</name>
    <dbReference type="NCBI Taxonomy" id="2908838"/>
    <lineage>
        <taxon>Bacteria</taxon>
        <taxon>Bacillati</taxon>
        <taxon>Actinomycetota</taxon>
        <taxon>Actinomycetes</taxon>
        <taxon>Micrococcales</taxon>
        <taxon>Micrococcaceae</taxon>
        <taxon>Sinomonas</taxon>
    </lineage>
</organism>
<evidence type="ECO:0000259" key="2">
    <source>
        <dbReference type="Pfam" id="PF00239"/>
    </source>
</evidence>